<organism evidence="1 2">
    <name type="scientific">Mucilaginibacter xinganensis</name>
    <dbReference type="NCBI Taxonomy" id="1234841"/>
    <lineage>
        <taxon>Bacteria</taxon>
        <taxon>Pseudomonadati</taxon>
        <taxon>Bacteroidota</taxon>
        <taxon>Sphingobacteriia</taxon>
        <taxon>Sphingobacteriales</taxon>
        <taxon>Sphingobacteriaceae</taxon>
        <taxon>Mucilaginibacter</taxon>
    </lineage>
</organism>
<dbReference type="AlphaFoldDB" id="A0A223P371"/>
<accession>A0A223P371</accession>
<gene>
    <name evidence="1" type="ORF">MuYL_4413</name>
</gene>
<proteinExistence type="predicted"/>
<reference evidence="1 2" key="1">
    <citation type="submission" date="2017-08" db="EMBL/GenBank/DDBJ databases">
        <title>Complete genome sequence of Mucilaginibacter sp. strain BJC16-A31.</title>
        <authorList>
            <consortium name="Henan University of Science and Technology"/>
            <person name="You X."/>
        </authorList>
    </citation>
    <scope>NUCLEOTIDE SEQUENCE [LARGE SCALE GENOMIC DNA]</scope>
    <source>
        <strain evidence="1 2">BJC16-A31</strain>
    </source>
</reference>
<evidence type="ECO:0000313" key="1">
    <source>
        <dbReference type="EMBL" id="ASU36298.1"/>
    </source>
</evidence>
<dbReference type="KEGG" id="muc:MuYL_4413"/>
<dbReference type="Proteomes" id="UP000215002">
    <property type="component" value="Chromosome"/>
</dbReference>
<evidence type="ECO:0000313" key="2">
    <source>
        <dbReference type="Proteomes" id="UP000215002"/>
    </source>
</evidence>
<keyword evidence="2" id="KW-1185">Reference proteome</keyword>
<sequence>MESSILVLITATAAVILHHKKNILLRPVIVFASICRKPTETKQRCGNTLRNYYNV</sequence>
<name>A0A223P371_9SPHI</name>
<protein>
    <submittedName>
        <fullName evidence="1">Uncharacterized protein</fullName>
    </submittedName>
</protein>
<dbReference type="EMBL" id="CP022743">
    <property type="protein sequence ID" value="ASU36298.1"/>
    <property type="molecule type" value="Genomic_DNA"/>
</dbReference>